<dbReference type="STRING" id="1276538.A0A1X7S458"/>
<reference evidence="2 3" key="1">
    <citation type="submission" date="2016-06" db="EMBL/GenBank/DDBJ databases">
        <authorList>
            <person name="Kjaerup R.B."/>
            <person name="Dalgaard T.S."/>
            <person name="Juul-Madsen H.R."/>
        </authorList>
    </citation>
    <scope>NUCLEOTIDE SEQUENCE [LARGE SCALE GENOMIC DNA]</scope>
</reference>
<evidence type="ECO:0000313" key="3">
    <source>
        <dbReference type="Proteomes" id="UP000215127"/>
    </source>
</evidence>
<gene>
    <name evidence="2" type="ORF">ZT3D7_G9580</name>
</gene>
<evidence type="ECO:0000313" key="2">
    <source>
        <dbReference type="EMBL" id="SMQ54425.1"/>
    </source>
</evidence>
<evidence type="ECO:0000256" key="1">
    <source>
        <dbReference type="SAM" id="SignalP"/>
    </source>
</evidence>
<organism evidence="2 3">
    <name type="scientific">Zymoseptoria tritici (strain ST99CH_3D7)</name>
    <dbReference type="NCBI Taxonomy" id="1276538"/>
    <lineage>
        <taxon>Eukaryota</taxon>
        <taxon>Fungi</taxon>
        <taxon>Dikarya</taxon>
        <taxon>Ascomycota</taxon>
        <taxon>Pezizomycotina</taxon>
        <taxon>Dothideomycetes</taxon>
        <taxon>Dothideomycetidae</taxon>
        <taxon>Mycosphaerellales</taxon>
        <taxon>Mycosphaerellaceae</taxon>
        <taxon>Zymoseptoria</taxon>
    </lineage>
</organism>
<sequence>MATLRIFFSFLICALAILSIFPTSIHLVTQTIEIMCKAPLVNHFISCAPSQQFQVFPNPIFANIIAQNVELASMREAASDIAAFPYQLAIGHSDFKDMIFEISAEDLPFKQLLWPLLKSFNKLTDGATDSVQRSVSLTNALIDNTIIVHSWARDKLQLDEAREKSFPSPLPPIARAIGLDYASEDALLQVFTLTTSQLVRQTNHVLVQHEATKESLVELRDLLDRIAFALKPEEHSLKREKLDDASYWKALLSHRSNLPNFDKKMETCARFYDYTLRAGKAVAETSVALHDVRSKVKGVQEEVERSPMSLASSGTSLRQTIFSLGVSIANLEEFQRISRAEQEKRMQTFDSTLDGFAAIA</sequence>
<dbReference type="Proteomes" id="UP000215127">
    <property type="component" value="Chromosome 10"/>
</dbReference>
<dbReference type="AlphaFoldDB" id="A0A1X7S458"/>
<keyword evidence="3" id="KW-1185">Reference proteome</keyword>
<feature type="chain" id="PRO_5010888617" evidence="1">
    <location>
        <begin position="17"/>
        <end position="360"/>
    </location>
</feature>
<proteinExistence type="predicted"/>
<protein>
    <submittedName>
        <fullName evidence="2">Uncharacterized protein</fullName>
    </submittedName>
</protein>
<name>A0A1X7S458_ZYMT9</name>
<accession>A0A1X7S458</accession>
<keyword evidence="1" id="KW-0732">Signal</keyword>
<dbReference type="EMBL" id="LT853701">
    <property type="protein sequence ID" value="SMQ54425.1"/>
    <property type="molecule type" value="Genomic_DNA"/>
</dbReference>
<feature type="signal peptide" evidence="1">
    <location>
        <begin position="1"/>
        <end position="16"/>
    </location>
</feature>